<name>A0A9D3VQH7_9ROSI</name>
<dbReference type="OrthoDB" id="1002301at2759"/>
<dbReference type="Proteomes" id="UP000828251">
    <property type="component" value="Unassembled WGS sequence"/>
</dbReference>
<reference evidence="1 2" key="1">
    <citation type="journal article" date="2021" name="Plant Biotechnol. J.">
        <title>Multi-omics assisted identification of the key and species-specific regulatory components of drought-tolerant mechanisms in Gossypium stocksii.</title>
        <authorList>
            <person name="Yu D."/>
            <person name="Ke L."/>
            <person name="Zhang D."/>
            <person name="Wu Y."/>
            <person name="Sun Y."/>
            <person name="Mei J."/>
            <person name="Sun J."/>
            <person name="Sun Y."/>
        </authorList>
    </citation>
    <scope>NUCLEOTIDE SEQUENCE [LARGE SCALE GENOMIC DNA]</scope>
    <source>
        <strain evidence="2">cv. E1</strain>
        <tissue evidence="1">Leaf</tissue>
    </source>
</reference>
<protein>
    <submittedName>
        <fullName evidence="1">Uncharacterized protein</fullName>
    </submittedName>
</protein>
<sequence>MKGFLGSQDCWDIVKEKYVKLENAVAKAALTNEEKIVLKEVRKNDKRTFFFIFQRVDKSNIEKNLDVKTSNHGEFCKNSFKELKRPKKVHLQTLKAKFETLRMKVSESIDDYVT</sequence>
<proteinExistence type="predicted"/>
<dbReference type="EMBL" id="JAIQCV010000006">
    <property type="protein sequence ID" value="KAH1091714.1"/>
    <property type="molecule type" value="Genomic_DNA"/>
</dbReference>
<comment type="caution">
    <text evidence="1">The sequence shown here is derived from an EMBL/GenBank/DDBJ whole genome shotgun (WGS) entry which is preliminary data.</text>
</comment>
<gene>
    <name evidence="1" type="ORF">J1N35_018971</name>
</gene>
<organism evidence="1 2">
    <name type="scientific">Gossypium stocksii</name>
    <dbReference type="NCBI Taxonomy" id="47602"/>
    <lineage>
        <taxon>Eukaryota</taxon>
        <taxon>Viridiplantae</taxon>
        <taxon>Streptophyta</taxon>
        <taxon>Embryophyta</taxon>
        <taxon>Tracheophyta</taxon>
        <taxon>Spermatophyta</taxon>
        <taxon>Magnoliopsida</taxon>
        <taxon>eudicotyledons</taxon>
        <taxon>Gunneridae</taxon>
        <taxon>Pentapetalae</taxon>
        <taxon>rosids</taxon>
        <taxon>malvids</taxon>
        <taxon>Malvales</taxon>
        <taxon>Malvaceae</taxon>
        <taxon>Malvoideae</taxon>
        <taxon>Gossypium</taxon>
    </lineage>
</organism>
<evidence type="ECO:0000313" key="2">
    <source>
        <dbReference type="Proteomes" id="UP000828251"/>
    </source>
</evidence>
<dbReference type="AlphaFoldDB" id="A0A9D3VQH7"/>
<evidence type="ECO:0000313" key="1">
    <source>
        <dbReference type="EMBL" id="KAH1091714.1"/>
    </source>
</evidence>
<keyword evidence="2" id="KW-1185">Reference proteome</keyword>
<accession>A0A9D3VQH7</accession>